<protein>
    <submittedName>
        <fullName evidence="1">Uncharacterized protein</fullName>
    </submittedName>
</protein>
<sequence>MTTTPPISVDILNVAASPDATEIHDWLQRGAGLPTRAFDGAVREAVGFMDDLTDAGSVVTTATEHGRMYRLKPE</sequence>
<proteinExistence type="predicted"/>
<dbReference type="Proteomes" id="UP001564760">
    <property type="component" value="Unassembled WGS sequence"/>
</dbReference>
<gene>
    <name evidence="1" type="ORF">AB8998_19430</name>
</gene>
<dbReference type="EMBL" id="JBGEDP010000001">
    <property type="protein sequence ID" value="MEY8017002.1"/>
    <property type="molecule type" value="Genomic_DNA"/>
</dbReference>
<name>A0ABV4C4V2_9MYCO</name>
<keyword evidence="2" id="KW-1185">Reference proteome</keyword>
<comment type="caution">
    <text evidence="1">The sequence shown here is derived from an EMBL/GenBank/DDBJ whole genome shotgun (WGS) entry which is preliminary data.</text>
</comment>
<organism evidence="1 2">
    <name type="scientific">Mycobacterium servetii</name>
    <dbReference type="NCBI Taxonomy" id="3237418"/>
    <lineage>
        <taxon>Bacteria</taxon>
        <taxon>Bacillati</taxon>
        <taxon>Actinomycetota</taxon>
        <taxon>Actinomycetes</taxon>
        <taxon>Mycobacteriales</taxon>
        <taxon>Mycobacteriaceae</taxon>
        <taxon>Mycobacterium</taxon>
    </lineage>
</organism>
<reference evidence="1 2" key="1">
    <citation type="submission" date="2024-08" db="EMBL/GenBank/DDBJ databases">
        <title>Mycobacterium servetensis sp. nov., a novel rapid-growing mycobacterial species recovered from a human patient in Zaragoza, Spain.</title>
        <authorList>
            <person name="Tristancho-Baro A.I."/>
            <person name="Buenestado-Serrano S."/>
            <person name="Garcia De Viedma D."/>
            <person name="Milagro-Beamonte A."/>
            <person name="Burillo N."/>
            <person name="Sanz S."/>
            <person name="Lopez-Calleja A.I."/>
            <person name="Penas-Utrilla D."/>
            <person name="Guardingo M."/>
            <person name="Garcia M.J."/>
            <person name="Vinuelas-Bayon J."/>
        </authorList>
    </citation>
    <scope>NUCLEOTIDE SEQUENCE [LARGE SCALE GENOMIC DNA]</scope>
    <source>
        <strain evidence="2">HUMS_12744610</strain>
    </source>
</reference>
<evidence type="ECO:0000313" key="2">
    <source>
        <dbReference type="Proteomes" id="UP001564760"/>
    </source>
</evidence>
<dbReference type="RefSeq" id="WP_369739343.1">
    <property type="nucleotide sequence ID" value="NZ_JBGEDP010000001.1"/>
</dbReference>
<evidence type="ECO:0000313" key="1">
    <source>
        <dbReference type="EMBL" id="MEY8017002.1"/>
    </source>
</evidence>
<accession>A0ABV4C4V2</accession>